<feature type="compositionally biased region" description="Polar residues" evidence="1">
    <location>
        <begin position="81"/>
        <end position="95"/>
    </location>
</feature>
<accession>A0ABY7VF52</accession>
<feature type="compositionally biased region" description="Basic and acidic residues" evidence="1">
    <location>
        <begin position="137"/>
        <end position="149"/>
    </location>
</feature>
<evidence type="ECO:0000313" key="2">
    <source>
        <dbReference type="EMBL" id="WDE11651.1"/>
    </source>
</evidence>
<dbReference type="Proteomes" id="UP001215231">
    <property type="component" value="Chromosome"/>
</dbReference>
<feature type="region of interest" description="Disordered" evidence="1">
    <location>
        <begin position="229"/>
        <end position="275"/>
    </location>
</feature>
<proteinExistence type="predicted"/>
<sequence>MNITPQFNHLPLATAVNPPTDTLRRENHMRDVIAQPAALSQSAAEKGVASEKDRARTPVQDNEFIDFVSLQEQQEQDENTVGDSTQNRDQSSEQSPDQEAEQNQEQGQEASASREPGQEAQSESEQFAEEQEIQALRARDLEVRAHELAHASVGGSATGSPSYTYEQGPDGRKYAVGGEVSVDLSPVSGDPQATIAKMQKVHAAALAPAEPSSQDKQVAATASRIILQAQSELAGTDPADSNRFSTPASMGDEGVGNAEDDPGAEEGLAVAGNASLSADGEASDFDTLINKTLAAQEEVVPSRPPEVDARASRVENFYLKINQAYEKPSNHNFQLTA</sequence>
<dbReference type="Pfam" id="PF12118">
    <property type="entry name" value="SprA-related"/>
    <property type="match status" value="1"/>
</dbReference>
<feature type="region of interest" description="Disordered" evidence="1">
    <location>
        <begin position="1"/>
        <end position="22"/>
    </location>
</feature>
<dbReference type="RefSeq" id="WP_274051813.1">
    <property type="nucleotide sequence ID" value="NZ_CP059693.1"/>
</dbReference>
<dbReference type="EMBL" id="CP059693">
    <property type="protein sequence ID" value="WDE11651.1"/>
    <property type="molecule type" value="Genomic_DNA"/>
</dbReference>
<evidence type="ECO:0000256" key="1">
    <source>
        <dbReference type="SAM" id="MobiDB-lite"/>
    </source>
</evidence>
<feature type="region of interest" description="Disordered" evidence="1">
    <location>
        <begin position="35"/>
        <end position="176"/>
    </location>
</feature>
<keyword evidence="3" id="KW-1185">Reference proteome</keyword>
<organism evidence="2 3">
    <name type="scientific">Thalassomonas haliotis</name>
    <dbReference type="NCBI Taxonomy" id="485448"/>
    <lineage>
        <taxon>Bacteria</taxon>
        <taxon>Pseudomonadati</taxon>
        <taxon>Pseudomonadota</taxon>
        <taxon>Gammaproteobacteria</taxon>
        <taxon>Alteromonadales</taxon>
        <taxon>Colwelliaceae</taxon>
        <taxon>Thalassomonas</taxon>
    </lineage>
</organism>
<evidence type="ECO:0000313" key="3">
    <source>
        <dbReference type="Proteomes" id="UP001215231"/>
    </source>
</evidence>
<gene>
    <name evidence="2" type="ORF">H3N35_26210</name>
</gene>
<name>A0ABY7VF52_9GAMM</name>
<protein>
    <recommendedName>
        <fullName evidence="4">SprA-related family protein</fullName>
    </recommendedName>
</protein>
<reference evidence="2 3" key="1">
    <citation type="journal article" date="2022" name="Mar. Drugs">
        <title>Bioassay-Guided Fractionation Leads to the Detection of Cholic Acid Generated by the Rare Thalassomonas sp.</title>
        <authorList>
            <person name="Pheiffer F."/>
            <person name="Schneider Y.K."/>
            <person name="Hansen E.H."/>
            <person name="Andersen J.H."/>
            <person name="Isaksson J."/>
            <person name="Busche T."/>
            <person name="R C."/>
            <person name="Kalinowski J."/>
            <person name="Zyl L.V."/>
            <person name="Trindade M."/>
        </authorList>
    </citation>
    <scope>NUCLEOTIDE SEQUENCE [LARGE SCALE GENOMIC DNA]</scope>
    <source>
        <strain evidence="2 3">A5K-61T</strain>
    </source>
</reference>
<dbReference type="InterPro" id="IPR021973">
    <property type="entry name" value="SprA-related"/>
</dbReference>
<evidence type="ECO:0008006" key="4">
    <source>
        <dbReference type="Google" id="ProtNLM"/>
    </source>
</evidence>